<dbReference type="Pfam" id="PF01398">
    <property type="entry name" value="JAB"/>
    <property type="match status" value="1"/>
</dbReference>
<dbReference type="Pfam" id="PF04433">
    <property type="entry name" value="SWIRM"/>
    <property type="match status" value="1"/>
</dbReference>
<sequence length="480" mass="54460">PQDSSDSKFPQSKHPYLKYPEDIYKVKELPKSEQLKTLTQQEKNQNPDYFKASKTRTPEKYLLVRECIIKAWLQNPTVYLTKMGVHKFYQGLGCVNSVGRVHTYLESMGLVNVGIDKPNPKRMSRISNPNAEPRQAVKKRELPSRGEVGRSSRRRFEKSYNEDTSRDSSIEGKNTPKHTTSSTAMDTSSYPQTPVPSIFPPYHLLPLNNFNEDLLQPFTLKLTSTTLGQMLLHSLLTHNEVIGLMGGKFDATRNILTITDYFPCITESCSQTQIEMDPEVSVLGKDEFTNNGVQVCGWYHSHPNFPANPSYKDCLTQAHHQLNYKVIHHSNTLEIFIGLILNPQEFQKPVDLFEEDYDPTAIETSEAVCYSMMPFDSKVRDRKPYKLNFEQLTSIGVDEGFNLTKIESLLDSYKEELKTLVEGDGLDKISNKLNNYLSESSIKELVKVIKDKVNVRTSNGKIQHNHASGGAGNINSILNN</sequence>
<evidence type="ECO:0000259" key="4">
    <source>
        <dbReference type="PROSITE" id="PS50934"/>
    </source>
</evidence>
<evidence type="ECO:0000256" key="1">
    <source>
        <dbReference type="ARBA" id="ARBA00023125"/>
    </source>
</evidence>
<dbReference type="GO" id="GO:0010468">
    <property type="term" value="P:regulation of gene expression"/>
    <property type="evidence" value="ECO:0007669"/>
    <property type="project" value="UniProtKB-ARBA"/>
</dbReference>
<feature type="domain" description="SWIRM" evidence="4">
    <location>
        <begin position="24"/>
        <end position="122"/>
    </location>
</feature>
<dbReference type="InterPro" id="IPR000555">
    <property type="entry name" value="JAMM/MPN+_dom"/>
</dbReference>
<dbReference type="PROSITE" id="PS50934">
    <property type="entry name" value="SWIRM"/>
    <property type="match status" value="1"/>
</dbReference>
<evidence type="ECO:0000256" key="2">
    <source>
        <dbReference type="SAM" id="MobiDB-lite"/>
    </source>
</evidence>
<feature type="non-terminal residue" evidence="5">
    <location>
        <position position="1"/>
    </location>
</feature>
<dbReference type="SUPFAM" id="SSF46689">
    <property type="entry name" value="Homeodomain-like"/>
    <property type="match status" value="1"/>
</dbReference>
<dbReference type="PANTHER" id="PTHR10410">
    <property type="entry name" value="EUKARYOTIC TRANSLATION INITIATION FACTOR 3 -RELATED"/>
    <property type="match status" value="1"/>
</dbReference>
<dbReference type="PROSITE" id="PS50249">
    <property type="entry name" value="MPN"/>
    <property type="match status" value="1"/>
</dbReference>
<dbReference type="GO" id="GO:0003677">
    <property type="term" value="F:DNA binding"/>
    <property type="evidence" value="ECO:0007669"/>
    <property type="project" value="UniProtKB-KW"/>
</dbReference>
<dbReference type="InterPro" id="IPR037518">
    <property type="entry name" value="MPN"/>
</dbReference>
<protein>
    <submittedName>
        <fullName evidence="5">Uncharacterized protein</fullName>
    </submittedName>
</protein>
<dbReference type="InterPro" id="IPR036388">
    <property type="entry name" value="WH-like_DNA-bd_sf"/>
</dbReference>
<dbReference type="InterPro" id="IPR007526">
    <property type="entry name" value="SWIRM"/>
</dbReference>
<feature type="compositionally biased region" description="Polar residues" evidence="2">
    <location>
        <begin position="177"/>
        <end position="192"/>
    </location>
</feature>
<evidence type="ECO:0000313" key="5">
    <source>
        <dbReference type="EMBL" id="KXN71172.1"/>
    </source>
</evidence>
<dbReference type="OrthoDB" id="118550at2759"/>
<reference evidence="5 6" key="1">
    <citation type="journal article" date="2015" name="Genome Biol. Evol.">
        <title>Phylogenomic analyses indicate that early fungi evolved digesting cell walls of algal ancestors of land plants.</title>
        <authorList>
            <person name="Chang Y."/>
            <person name="Wang S."/>
            <person name="Sekimoto S."/>
            <person name="Aerts A.L."/>
            <person name="Choi C."/>
            <person name="Clum A."/>
            <person name="LaButti K.M."/>
            <person name="Lindquist E.A."/>
            <person name="Yee Ngan C."/>
            <person name="Ohm R.A."/>
            <person name="Salamov A.A."/>
            <person name="Grigoriev I.V."/>
            <person name="Spatafora J.W."/>
            <person name="Berbee M.L."/>
        </authorList>
    </citation>
    <scope>NUCLEOTIDE SEQUENCE [LARGE SCALE GENOMIC DNA]</scope>
    <source>
        <strain evidence="5 6">NRRL 28638</strain>
    </source>
</reference>
<organism evidence="5 6">
    <name type="scientific">Conidiobolus coronatus (strain ATCC 28846 / CBS 209.66 / NRRL 28638)</name>
    <name type="common">Delacroixia coronata</name>
    <dbReference type="NCBI Taxonomy" id="796925"/>
    <lineage>
        <taxon>Eukaryota</taxon>
        <taxon>Fungi</taxon>
        <taxon>Fungi incertae sedis</taxon>
        <taxon>Zoopagomycota</taxon>
        <taxon>Entomophthoromycotina</taxon>
        <taxon>Entomophthoromycetes</taxon>
        <taxon>Entomophthorales</taxon>
        <taxon>Ancylistaceae</taxon>
        <taxon>Conidiobolus</taxon>
    </lineage>
</organism>
<feature type="region of interest" description="Disordered" evidence="2">
    <location>
        <begin position="460"/>
        <end position="480"/>
    </location>
</feature>
<feature type="compositionally biased region" description="Basic and acidic residues" evidence="2">
    <location>
        <begin position="138"/>
        <end position="150"/>
    </location>
</feature>
<keyword evidence="6" id="KW-1185">Reference proteome</keyword>
<accession>A0A137P865</accession>
<dbReference type="SUPFAM" id="SSF102712">
    <property type="entry name" value="JAB1/MPN domain"/>
    <property type="match status" value="1"/>
</dbReference>
<dbReference type="Gene3D" id="3.40.140.10">
    <property type="entry name" value="Cytidine Deaminase, domain 2"/>
    <property type="match status" value="1"/>
</dbReference>
<dbReference type="Gene3D" id="1.10.10.10">
    <property type="entry name" value="Winged helix-like DNA-binding domain superfamily/Winged helix DNA-binding domain"/>
    <property type="match status" value="1"/>
</dbReference>
<dbReference type="STRING" id="796925.A0A137P865"/>
<evidence type="ECO:0000313" key="6">
    <source>
        <dbReference type="Proteomes" id="UP000070444"/>
    </source>
</evidence>
<proteinExistence type="predicted"/>
<feature type="region of interest" description="Disordered" evidence="2">
    <location>
        <begin position="113"/>
        <end position="192"/>
    </location>
</feature>
<dbReference type="GO" id="GO:0008237">
    <property type="term" value="F:metallopeptidase activity"/>
    <property type="evidence" value="ECO:0007669"/>
    <property type="project" value="InterPro"/>
</dbReference>
<name>A0A137P865_CONC2</name>
<feature type="compositionally biased region" description="Basic and acidic residues" evidence="2">
    <location>
        <begin position="157"/>
        <end position="170"/>
    </location>
</feature>
<dbReference type="InterPro" id="IPR050242">
    <property type="entry name" value="JAMM_MPN+_peptidase_M67A"/>
</dbReference>
<dbReference type="InterPro" id="IPR009057">
    <property type="entry name" value="Homeodomain-like_sf"/>
</dbReference>
<evidence type="ECO:0000259" key="3">
    <source>
        <dbReference type="PROSITE" id="PS50249"/>
    </source>
</evidence>
<dbReference type="AlphaFoldDB" id="A0A137P865"/>
<dbReference type="EMBL" id="KQ964482">
    <property type="protein sequence ID" value="KXN71172.1"/>
    <property type="molecule type" value="Genomic_DNA"/>
</dbReference>
<feature type="domain" description="MPN" evidence="3">
    <location>
        <begin position="220"/>
        <end position="361"/>
    </location>
</feature>
<dbReference type="Proteomes" id="UP000070444">
    <property type="component" value="Unassembled WGS sequence"/>
</dbReference>
<keyword evidence="1" id="KW-0238">DNA-binding</keyword>
<gene>
    <name evidence="5" type="ORF">CONCODRAFT_153146</name>
</gene>